<sequence length="104" mass="11533">MHRSSLPIAIHHFPSPSITPSAPAITFHQLPVLPITRYAPPSHPHREQSNISTILNTIKRKPAFRYDSRGFKQEGSVTRLNAAIAGTLFTANSASESTFWDELV</sequence>
<dbReference type="Proteomes" id="UP000324222">
    <property type="component" value="Unassembled WGS sequence"/>
</dbReference>
<comment type="caution">
    <text evidence="1">The sequence shown here is derived from an EMBL/GenBank/DDBJ whole genome shotgun (WGS) entry which is preliminary data.</text>
</comment>
<keyword evidence="2" id="KW-1185">Reference proteome</keyword>
<name>A0A5B7JL54_PORTR</name>
<reference evidence="1 2" key="1">
    <citation type="submission" date="2019-05" db="EMBL/GenBank/DDBJ databases">
        <title>Another draft genome of Portunus trituberculatus and its Hox gene families provides insights of decapod evolution.</title>
        <authorList>
            <person name="Jeong J.-H."/>
            <person name="Song I."/>
            <person name="Kim S."/>
            <person name="Choi T."/>
            <person name="Kim D."/>
            <person name="Ryu S."/>
            <person name="Kim W."/>
        </authorList>
    </citation>
    <scope>NUCLEOTIDE SEQUENCE [LARGE SCALE GENOMIC DNA]</scope>
    <source>
        <tissue evidence="1">Muscle</tissue>
    </source>
</reference>
<protein>
    <submittedName>
        <fullName evidence="1">Uncharacterized protein</fullName>
    </submittedName>
</protein>
<dbReference type="AlphaFoldDB" id="A0A5B7JL54"/>
<dbReference type="EMBL" id="VSRR010115528">
    <property type="protein sequence ID" value="MPC98781.1"/>
    <property type="molecule type" value="Genomic_DNA"/>
</dbReference>
<organism evidence="1 2">
    <name type="scientific">Portunus trituberculatus</name>
    <name type="common">Swimming crab</name>
    <name type="synonym">Neptunus trituberculatus</name>
    <dbReference type="NCBI Taxonomy" id="210409"/>
    <lineage>
        <taxon>Eukaryota</taxon>
        <taxon>Metazoa</taxon>
        <taxon>Ecdysozoa</taxon>
        <taxon>Arthropoda</taxon>
        <taxon>Crustacea</taxon>
        <taxon>Multicrustacea</taxon>
        <taxon>Malacostraca</taxon>
        <taxon>Eumalacostraca</taxon>
        <taxon>Eucarida</taxon>
        <taxon>Decapoda</taxon>
        <taxon>Pleocyemata</taxon>
        <taxon>Brachyura</taxon>
        <taxon>Eubrachyura</taxon>
        <taxon>Portunoidea</taxon>
        <taxon>Portunidae</taxon>
        <taxon>Portuninae</taxon>
        <taxon>Portunus</taxon>
    </lineage>
</organism>
<evidence type="ECO:0000313" key="2">
    <source>
        <dbReference type="Proteomes" id="UP000324222"/>
    </source>
</evidence>
<proteinExistence type="predicted"/>
<gene>
    <name evidence="1" type="ORF">E2C01_094163</name>
</gene>
<accession>A0A5B7JL54</accession>
<evidence type="ECO:0000313" key="1">
    <source>
        <dbReference type="EMBL" id="MPC98781.1"/>
    </source>
</evidence>